<dbReference type="EMBL" id="JANIPJ010000006">
    <property type="protein sequence ID" value="MCR2804325.1"/>
    <property type="molecule type" value="Genomic_DNA"/>
</dbReference>
<dbReference type="CDD" id="cd17536">
    <property type="entry name" value="REC_YesN-like"/>
    <property type="match status" value="1"/>
</dbReference>
<dbReference type="PROSITE" id="PS00041">
    <property type="entry name" value="HTH_ARAC_FAMILY_1"/>
    <property type="match status" value="1"/>
</dbReference>
<dbReference type="SMART" id="SM00448">
    <property type="entry name" value="REC"/>
    <property type="match status" value="1"/>
</dbReference>
<dbReference type="Gene3D" id="3.40.50.2300">
    <property type="match status" value="1"/>
</dbReference>
<sequence>MYNVLLVDDEELDLEGMKRFIPWAELGMLVAGSVNNALSACEILDRQPIDILVSDVNMPYMSGLELARIALERRPGLRIIFVSGFQEFSYVQQALSLKAYSYVLKPMDDSELVASLMKVKRDLDEERKRHEVEAAYRQMIPIAKNELLQRLLEGEDTANREFMSRLMQAHDLKQLHWPARVAVMELDAFARSGAGAGEAGASGQEISRAFLKLLHEALEPLGFAPSCKLNSNRVAVLLEAGSADVTASRILEAVRRSLPVTVTAGLGTSVDSLGQLHSSYRQAIQAVEGKMFLGKGGVIKYEEVSAEPGMLDARTLETHMNAVTKAMKDYDLVQVYDECENLFRSFSGLRSPFTVRNLTTYMIWKLDQFLSAMDENLFELLDIDILKLDIVMQFETIADIRSWLVHRIFEISERLHEKNNTKDGKFIRSVMKTIKERMGENITLKDIAQHFSFSPSYLGFLIKEKSGHTFNELLVQLRMERACELLKQPGMKVYEIADQVGYRYLPYFSRQFKEKFGMTPLEYRKKKLE</sequence>
<dbReference type="GO" id="GO:0005737">
    <property type="term" value="C:cytoplasm"/>
    <property type="evidence" value="ECO:0007669"/>
    <property type="project" value="UniProtKB-SubCell"/>
</dbReference>
<dbReference type="SMART" id="SM00342">
    <property type="entry name" value="HTH_ARAC"/>
    <property type="match status" value="1"/>
</dbReference>
<evidence type="ECO:0000256" key="8">
    <source>
        <dbReference type="PROSITE-ProRule" id="PRU00169"/>
    </source>
</evidence>
<dbReference type="InterPro" id="IPR018060">
    <property type="entry name" value="HTH_AraC"/>
</dbReference>
<keyword evidence="2" id="KW-0963">Cytoplasm</keyword>
<dbReference type="GO" id="GO:0043565">
    <property type="term" value="F:sequence-specific DNA binding"/>
    <property type="evidence" value="ECO:0007669"/>
    <property type="project" value="InterPro"/>
</dbReference>
<keyword evidence="7" id="KW-0804">Transcription</keyword>
<dbReference type="PRINTS" id="PR00032">
    <property type="entry name" value="HTHARAC"/>
</dbReference>
<evidence type="ECO:0000313" key="11">
    <source>
        <dbReference type="EMBL" id="MCR2804325.1"/>
    </source>
</evidence>
<dbReference type="PANTHER" id="PTHR42713:SF3">
    <property type="entry name" value="TRANSCRIPTIONAL REGULATORY PROTEIN HPTR"/>
    <property type="match status" value="1"/>
</dbReference>
<keyword evidence="5" id="KW-0805">Transcription regulation</keyword>
<feature type="modified residue" description="4-aspartylphosphate" evidence="8">
    <location>
        <position position="55"/>
    </location>
</feature>
<dbReference type="InterPro" id="IPR041522">
    <property type="entry name" value="CdaR_GGDEF"/>
</dbReference>
<dbReference type="InterPro" id="IPR020449">
    <property type="entry name" value="Tscrpt_reg_AraC-type_HTH"/>
</dbReference>
<dbReference type="SUPFAM" id="SSF52172">
    <property type="entry name" value="CheY-like"/>
    <property type="match status" value="1"/>
</dbReference>
<dbReference type="Pfam" id="PF00072">
    <property type="entry name" value="Response_reg"/>
    <property type="match status" value="1"/>
</dbReference>
<dbReference type="Proteomes" id="UP001141950">
    <property type="component" value="Unassembled WGS sequence"/>
</dbReference>
<dbReference type="GO" id="GO:0003700">
    <property type="term" value="F:DNA-binding transcription factor activity"/>
    <property type="evidence" value="ECO:0007669"/>
    <property type="project" value="InterPro"/>
</dbReference>
<evidence type="ECO:0000256" key="3">
    <source>
        <dbReference type="ARBA" id="ARBA00022553"/>
    </source>
</evidence>
<dbReference type="AlphaFoldDB" id="A0A9X2MQ27"/>
<evidence type="ECO:0000256" key="4">
    <source>
        <dbReference type="ARBA" id="ARBA00023012"/>
    </source>
</evidence>
<dbReference type="InterPro" id="IPR011006">
    <property type="entry name" value="CheY-like_superfamily"/>
</dbReference>
<dbReference type="PANTHER" id="PTHR42713">
    <property type="entry name" value="HISTIDINE KINASE-RELATED"/>
    <property type="match status" value="1"/>
</dbReference>
<comment type="caution">
    <text evidence="11">The sequence shown here is derived from an EMBL/GenBank/DDBJ whole genome shotgun (WGS) entry which is preliminary data.</text>
</comment>
<dbReference type="Gene3D" id="1.10.10.60">
    <property type="entry name" value="Homeodomain-like"/>
    <property type="match status" value="2"/>
</dbReference>
<dbReference type="Pfam" id="PF17853">
    <property type="entry name" value="GGDEF_2"/>
    <property type="match status" value="1"/>
</dbReference>
<dbReference type="Pfam" id="PF12833">
    <property type="entry name" value="HTH_18"/>
    <property type="match status" value="1"/>
</dbReference>
<protein>
    <submittedName>
        <fullName evidence="11">Response regulator</fullName>
    </submittedName>
</protein>
<dbReference type="GO" id="GO:0000160">
    <property type="term" value="P:phosphorelay signal transduction system"/>
    <property type="evidence" value="ECO:0007669"/>
    <property type="project" value="UniProtKB-KW"/>
</dbReference>
<evidence type="ECO:0000256" key="1">
    <source>
        <dbReference type="ARBA" id="ARBA00004496"/>
    </source>
</evidence>
<accession>A0A9X2MQ27</accession>
<organism evidence="11 12">
    <name type="scientific">Paenibacillus soyae</name>
    <dbReference type="NCBI Taxonomy" id="2969249"/>
    <lineage>
        <taxon>Bacteria</taxon>
        <taxon>Bacillati</taxon>
        <taxon>Bacillota</taxon>
        <taxon>Bacilli</taxon>
        <taxon>Bacillales</taxon>
        <taxon>Paenibacillaceae</taxon>
        <taxon>Paenibacillus</taxon>
    </lineage>
</organism>
<evidence type="ECO:0000313" key="12">
    <source>
        <dbReference type="Proteomes" id="UP001141950"/>
    </source>
</evidence>
<dbReference type="InterPro" id="IPR051552">
    <property type="entry name" value="HptR"/>
</dbReference>
<dbReference type="SUPFAM" id="SSF46689">
    <property type="entry name" value="Homeodomain-like"/>
    <property type="match status" value="1"/>
</dbReference>
<dbReference type="PROSITE" id="PS50110">
    <property type="entry name" value="RESPONSE_REGULATORY"/>
    <property type="match status" value="1"/>
</dbReference>
<evidence type="ECO:0000259" key="10">
    <source>
        <dbReference type="PROSITE" id="PS50110"/>
    </source>
</evidence>
<gene>
    <name evidence="11" type="ORF">NQZ67_10570</name>
</gene>
<feature type="domain" description="HTH araC/xylS-type" evidence="9">
    <location>
        <begin position="428"/>
        <end position="526"/>
    </location>
</feature>
<evidence type="ECO:0000256" key="2">
    <source>
        <dbReference type="ARBA" id="ARBA00022490"/>
    </source>
</evidence>
<keyword evidence="6" id="KW-0238">DNA-binding</keyword>
<evidence type="ECO:0000256" key="6">
    <source>
        <dbReference type="ARBA" id="ARBA00023125"/>
    </source>
</evidence>
<dbReference type="PROSITE" id="PS01124">
    <property type="entry name" value="HTH_ARAC_FAMILY_2"/>
    <property type="match status" value="1"/>
</dbReference>
<evidence type="ECO:0000256" key="5">
    <source>
        <dbReference type="ARBA" id="ARBA00023015"/>
    </source>
</evidence>
<evidence type="ECO:0000256" key="7">
    <source>
        <dbReference type="ARBA" id="ARBA00023163"/>
    </source>
</evidence>
<keyword evidence="4" id="KW-0902">Two-component regulatory system</keyword>
<dbReference type="InterPro" id="IPR009057">
    <property type="entry name" value="Homeodomain-like_sf"/>
</dbReference>
<proteinExistence type="predicted"/>
<comment type="subcellular location">
    <subcellularLocation>
        <location evidence="1">Cytoplasm</location>
    </subcellularLocation>
</comment>
<evidence type="ECO:0000259" key="9">
    <source>
        <dbReference type="PROSITE" id="PS01124"/>
    </source>
</evidence>
<feature type="domain" description="Response regulatory" evidence="10">
    <location>
        <begin position="3"/>
        <end position="120"/>
    </location>
</feature>
<dbReference type="InterPro" id="IPR018062">
    <property type="entry name" value="HTH_AraC-typ_CS"/>
</dbReference>
<keyword evidence="3 8" id="KW-0597">Phosphoprotein</keyword>
<dbReference type="InterPro" id="IPR001789">
    <property type="entry name" value="Sig_transdc_resp-reg_receiver"/>
</dbReference>
<keyword evidence="12" id="KW-1185">Reference proteome</keyword>
<name>A0A9X2MQ27_9BACL</name>
<reference evidence="11" key="1">
    <citation type="submission" date="2022-08" db="EMBL/GenBank/DDBJ databases">
        <title>The genomic sequence of strain Paenibacillus sp. SCIV0701.</title>
        <authorList>
            <person name="Zhao H."/>
        </authorList>
    </citation>
    <scope>NUCLEOTIDE SEQUENCE</scope>
    <source>
        <strain evidence="11">SCIV0701</strain>
    </source>
</reference>